<keyword evidence="4 6" id="KW-0560">Oxidoreductase</keyword>
<keyword evidence="10" id="KW-1185">Reference proteome</keyword>
<feature type="domain" description="Glucose-6-phosphate dehydrogenase C-terminal" evidence="8">
    <location>
        <begin position="235"/>
        <end position="533"/>
    </location>
</feature>
<dbReference type="Proteomes" id="UP000624709">
    <property type="component" value="Unassembled WGS sequence"/>
</dbReference>
<dbReference type="InterPro" id="IPR001282">
    <property type="entry name" value="G6P_DH"/>
</dbReference>
<evidence type="ECO:0000313" key="10">
    <source>
        <dbReference type="Proteomes" id="UP000624709"/>
    </source>
</evidence>
<dbReference type="PRINTS" id="PR00079">
    <property type="entry name" value="G6PDHDRGNASE"/>
</dbReference>
<organism evidence="9 10">
    <name type="scientific">Actinoplanes palleronii</name>
    <dbReference type="NCBI Taxonomy" id="113570"/>
    <lineage>
        <taxon>Bacteria</taxon>
        <taxon>Bacillati</taxon>
        <taxon>Actinomycetota</taxon>
        <taxon>Actinomycetes</taxon>
        <taxon>Micromonosporales</taxon>
        <taxon>Micromonosporaceae</taxon>
        <taxon>Actinoplanes</taxon>
    </lineage>
</organism>
<comment type="similarity">
    <text evidence="6">Belongs to the glucose-6-phosphate dehydrogenase family.</text>
</comment>
<reference evidence="9 10" key="1">
    <citation type="submission" date="2021-01" db="EMBL/GenBank/DDBJ databases">
        <title>Whole genome shotgun sequence of Actinoplanes palleronii NBRC 14916.</title>
        <authorList>
            <person name="Komaki H."/>
            <person name="Tamura T."/>
        </authorList>
    </citation>
    <scope>NUCLEOTIDE SEQUENCE [LARGE SCALE GENOMIC DNA]</scope>
    <source>
        <strain evidence="9 10">NBRC 14916</strain>
    </source>
</reference>
<dbReference type="InterPro" id="IPR022674">
    <property type="entry name" value="G6P_DH_NAD-bd"/>
</dbReference>
<dbReference type="InterPro" id="IPR036291">
    <property type="entry name" value="NAD(P)-bd_dom_sf"/>
</dbReference>
<dbReference type="Pfam" id="PF00479">
    <property type="entry name" value="G6PD_N"/>
    <property type="match status" value="1"/>
</dbReference>
<feature type="binding site" evidence="6">
    <location>
        <position position="228"/>
    </location>
    <ligand>
        <name>substrate</name>
    </ligand>
</feature>
<dbReference type="PANTHER" id="PTHR23429:SF0">
    <property type="entry name" value="GLUCOSE-6-PHOSPHATE 1-DEHYDROGENASE"/>
    <property type="match status" value="1"/>
</dbReference>
<evidence type="ECO:0000256" key="4">
    <source>
        <dbReference type="ARBA" id="ARBA00023002"/>
    </source>
</evidence>
<gene>
    <name evidence="9" type="primary">zwf_3</name>
    <name evidence="6" type="synonym">zwf</name>
    <name evidence="9" type="ORF">Apa02nite_044880</name>
</gene>
<accession>A0ABQ4BDP0</accession>
<evidence type="ECO:0000313" key="9">
    <source>
        <dbReference type="EMBL" id="GIE68380.1"/>
    </source>
</evidence>
<dbReference type="PANTHER" id="PTHR23429">
    <property type="entry name" value="GLUCOSE-6-PHOSPHATE 1-DEHYDROGENASE G6PD"/>
    <property type="match status" value="1"/>
</dbReference>
<dbReference type="Gene3D" id="3.30.360.10">
    <property type="entry name" value="Dihydrodipicolinate Reductase, domain 2"/>
    <property type="match status" value="1"/>
</dbReference>
<feature type="binding site" evidence="6">
    <location>
        <begin position="61"/>
        <end position="68"/>
    </location>
    <ligand>
        <name>NADP(+)</name>
        <dbReference type="ChEBI" id="CHEBI:58349"/>
    </ligand>
</feature>
<dbReference type="EC" id="1.1.1.49" evidence="6"/>
<feature type="domain" description="Glucose-6-phosphate dehydrogenase NAD-binding" evidence="7">
    <location>
        <begin position="58"/>
        <end position="233"/>
    </location>
</feature>
<comment type="catalytic activity">
    <reaction evidence="6">
        <text>D-glucose 6-phosphate + NADP(+) = 6-phospho-D-glucono-1,5-lactone + NADPH + H(+)</text>
        <dbReference type="Rhea" id="RHEA:15841"/>
        <dbReference type="ChEBI" id="CHEBI:15378"/>
        <dbReference type="ChEBI" id="CHEBI:57783"/>
        <dbReference type="ChEBI" id="CHEBI:57955"/>
        <dbReference type="ChEBI" id="CHEBI:58349"/>
        <dbReference type="ChEBI" id="CHEBI:61548"/>
        <dbReference type="EC" id="1.1.1.49"/>
    </reaction>
</comment>
<feature type="binding site" evidence="6">
    <location>
        <position position="281"/>
    </location>
    <ligand>
        <name>substrate</name>
    </ligand>
</feature>
<keyword evidence="5 6" id="KW-0119">Carbohydrate metabolism</keyword>
<comment type="function">
    <text evidence="6">Catalyzes the oxidation of glucose 6-phosphate to 6-phosphogluconolactone.</text>
</comment>
<dbReference type="Pfam" id="PF02781">
    <property type="entry name" value="G6PD_C"/>
    <property type="match status" value="1"/>
</dbReference>
<feature type="binding site" evidence="6">
    <location>
        <position position="224"/>
    </location>
    <ligand>
        <name>substrate</name>
    </ligand>
</feature>
<proteinExistence type="inferred from homology"/>
<dbReference type="HAMAP" id="MF_00966">
    <property type="entry name" value="G6PD"/>
    <property type="match status" value="1"/>
</dbReference>
<comment type="caution">
    <text evidence="6">Lacks conserved residue(s) required for the propagation of feature annotation.</text>
</comment>
<protein>
    <recommendedName>
        <fullName evidence="6">Glucose-6-phosphate 1-dehydrogenase</fullName>
        <shortName evidence="6">G6PD</shortName>
        <ecNumber evidence="6">1.1.1.49</ecNumber>
    </recommendedName>
</protein>
<comment type="caution">
    <text evidence="9">The sequence shown here is derived from an EMBL/GenBank/DDBJ whole genome shotgun (WGS) entry which is preliminary data.</text>
</comment>
<evidence type="ECO:0000256" key="3">
    <source>
        <dbReference type="ARBA" id="ARBA00022857"/>
    </source>
</evidence>
<dbReference type="SUPFAM" id="SSF51735">
    <property type="entry name" value="NAD(P)-binding Rossmann-fold domains"/>
    <property type="match status" value="1"/>
</dbReference>
<name>A0ABQ4BDP0_9ACTN</name>
<dbReference type="EMBL" id="BOMS01000060">
    <property type="protein sequence ID" value="GIE68380.1"/>
    <property type="molecule type" value="Genomic_DNA"/>
</dbReference>
<sequence>MRSVYRHLCPPAHIAMNHGRGALRKVERTVTTRSEDTETMDQPQLIIQERSAPPATLVIFGASGDLTRRKLLPAIESLARHNRLPDQFALVGVARTPMSDEQFADSALGGRSLSEKRQLAGGIRYVSGGYDDPETYKRLAETLDELDAQRGTSGNRLFYLSTPANAFEPVICGLAGAGLNHANEGSFARLVIEKPYGRDVATAHELDGVVHAAFEESSVFRIDHYLGKDTVQNVLALRFANSIFQPIWDRSWVDHVQITVAETLGVGTRGGFYESAGAMRDIVQNHVLQVLALSLMEPPASFGGEGLRSEKVKLLQAIRLPTDRDIADAAVRGQYTRGGTREELMAGYREEIGVDPLSRTETYAALRLNVDNWRWAGVPFYVRTGKRLPARVTEVALQFQRPPHLPIPTNQLTELDADALILRIQPNEGISLRFGAKVPGHTFRVRTASMEFSYDQTFVEESPEAYERLLLDALIGDASLFIRSDEVEHSWRIVDPIIEHWANDRSPIPTYEAASWGPTDADRLIGRNGRKWRNSA</sequence>
<feature type="active site" description="Proton acceptor" evidence="6">
    <location>
        <position position="286"/>
    </location>
</feature>
<evidence type="ECO:0000256" key="6">
    <source>
        <dbReference type="HAMAP-Rule" id="MF_00966"/>
    </source>
</evidence>
<evidence type="ECO:0000259" key="7">
    <source>
        <dbReference type="Pfam" id="PF00479"/>
    </source>
</evidence>
<dbReference type="SUPFAM" id="SSF55347">
    <property type="entry name" value="Glyceraldehyde-3-phosphate dehydrogenase-like, C-terminal domain"/>
    <property type="match status" value="1"/>
</dbReference>
<evidence type="ECO:0000256" key="5">
    <source>
        <dbReference type="ARBA" id="ARBA00023277"/>
    </source>
</evidence>
<evidence type="ECO:0000256" key="2">
    <source>
        <dbReference type="ARBA" id="ARBA00022526"/>
    </source>
</evidence>
<comment type="pathway">
    <text evidence="1 6">Carbohydrate degradation; pentose phosphate pathway; D-ribulose 5-phosphate from D-glucose 6-phosphate (oxidative stage): step 1/3.</text>
</comment>
<feature type="binding site" evidence="6">
    <location>
        <position position="262"/>
    </location>
    <ligand>
        <name>substrate</name>
    </ligand>
</feature>
<evidence type="ECO:0000256" key="1">
    <source>
        <dbReference type="ARBA" id="ARBA00004937"/>
    </source>
</evidence>
<dbReference type="Gene3D" id="3.40.50.720">
    <property type="entry name" value="NAD(P)-binding Rossmann-like Domain"/>
    <property type="match status" value="1"/>
</dbReference>
<keyword evidence="3 6" id="KW-0521">NADP</keyword>
<dbReference type="InterPro" id="IPR022675">
    <property type="entry name" value="G6P_DH_C"/>
</dbReference>
<dbReference type="PIRSF" id="PIRSF000110">
    <property type="entry name" value="G6PD"/>
    <property type="match status" value="1"/>
</dbReference>
<feature type="binding site" evidence="6">
    <location>
        <position position="194"/>
    </location>
    <ligand>
        <name>NADP(+)</name>
        <dbReference type="ChEBI" id="CHEBI:58349"/>
    </ligand>
</feature>
<evidence type="ECO:0000259" key="8">
    <source>
        <dbReference type="Pfam" id="PF02781"/>
    </source>
</evidence>
<keyword evidence="2 6" id="KW-0313">Glucose metabolism</keyword>
<feature type="binding site" evidence="6">
    <location>
        <position position="386"/>
    </location>
    <ligand>
        <name>substrate</name>
    </ligand>
</feature>
<feature type="binding site" evidence="6">
    <location>
        <position position="95"/>
    </location>
    <ligand>
        <name>NADP(+)</name>
        <dbReference type="ChEBI" id="CHEBI:58349"/>
    </ligand>
</feature>
<dbReference type="NCBIfam" id="TIGR00871">
    <property type="entry name" value="zwf"/>
    <property type="match status" value="1"/>
</dbReference>